<reference evidence="2 3" key="1">
    <citation type="journal article" date="2022" name="Nat. Ecol. Evol.">
        <title>A masculinizing supergene underlies an exaggerated male reproductive morph in a spider.</title>
        <authorList>
            <person name="Hendrickx F."/>
            <person name="De Corte Z."/>
            <person name="Sonet G."/>
            <person name="Van Belleghem S.M."/>
            <person name="Kostlbacher S."/>
            <person name="Vangestel C."/>
        </authorList>
    </citation>
    <scope>NUCLEOTIDE SEQUENCE [LARGE SCALE GENOMIC DNA]</scope>
    <source>
        <strain evidence="2">W744_W776</strain>
    </source>
</reference>
<name>A0AAV6V596_9ARAC</name>
<protein>
    <submittedName>
        <fullName evidence="2">Uncharacterized protein</fullName>
    </submittedName>
</protein>
<accession>A0AAV6V596</accession>
<gene>
    <name evidence="2" type="ORF">JTE90_019829</name>
</gene>
<evidence type="ECO:0000313" key="2">
    <source>
        <dbReference type="EMBL" id="KAG8191895.1"/>
    </source>
</evidence>
<organism evidence="2 3">
    <name type="scientific">Oedothorax gibbosus</name>
    <dbReference type="NCBI Taxonomy" id="931172"/>
    <lineage>
        <taxon>Eukaryota</taxon>
        <taxon>Metazoa</taxon>
        <taxon>Ecdysozoa</taxon>
        <taxon>Arthropoda</taxon>
        <taxon>Chelicerata</taxon>
        <taxon>Arachnida</taxon>
        <taxon>Araneae</taxon>
        <taxon>Araneomorphae</taxon>
        <taxon>Entelegynae</taxon>
        <taxon>Araneoidea</taxon>
        <taxon>Linyphiidae</taxon>
        <taxon>Erigoninae</taxon>
        <taxon>Oedothorax</taxon>
    </lineage>
</organism>
<dbReference type="Proteomes" id="UP000827092">
    <property type="component" value="Unassembled WGS sequence"/>
</dbReference>
<dbReference type="EMBL" id="JAFNEN010000150">
    <property type="protein sequence ID" value="KAG8191895.1"/>
    <property type="molecule type" value="Genomic_DNA"/>
</dbReference>
<feature type="compositionally biased region" description="Basic and acidic residues" evidence="1">
    <location>
        <begin position="81"/>
        <end position="94"/>
    </location>
</feature>
<feature type="compositionally biased region" description="Basic residues" evidence="1">
    <location>
        <begin position="172"/>
        <end position="183"/>
    </location>
</feature>
<evidence type="ECO:0000256" key="1">
    <source>
        <dbReference type="SAM" id="MobiDB-lite"/>
    </source>
</evidence>
<keyword evidence="3" id="KW-1185">Reference proteome</keyword>
<evidence type="ECO:0000313" key="3">
    <source>
        <dbReference type="Proteomes" id="UP000827092"/>
    </source>
</evidence>
<comment type="caution">
    <text evidence="2">The sequence shown here is derived from an EMBL/GenBank/DDBJ whole genome shotgun (WGS) entry which is preliminary data.</text>
</comment>
<sequence length="199" mass="22525">MLCPHPWVKVISSEKGGAATLPRHQQSAIFSIIAQLTRCSIPGRLRPNINRLGVVFVRSPPHPVQTSRQQRPRPRWSPIAAHEEKGAEIGREATADGFLQRTARATQTGIQREQIPHGKEEAGASQITQPKRKPSENLVPKQTRQTEEELRPAQPPSPPTDGPRSLQPLNHPHSRRRRRRRKTKVIVIELNPQKRLVYI</sequence>
<feature type="region of interest" description="Disordered" evidence="1">
    <location>
        <begin position="60"/>
        <end position="95"/>
    </location>
</feature>
<proteinExistence type="predicted"/>
<dbReference type="AlphaFoldDB" id="A0AAV6V596"/>
<feature type="region of interest" description="Disordered" evidence="1">
    <location>
        <begin position="107"/>
        <end position="183"/>
    </location>
</feature>